<proteinExistence type="predicted"/>
<evidence type="ECO:0000313" key="1">
    <source>
        <dbReference type="EMBL" id="KAL3956472.1"/>
    </source>
</evidence>
<keyword evidence="2" id="KW-1185">Reference proteome</keyword>
<reference evidence="1" key="1">
    <citation type="submission" date="2024-12" db="EMBL/GenBank/DDBJ databases">
        <title>Comparative genomics and development of molecular markers within Purpureocillium lilacinum and among Purpureocillium species.</title>
        <authorList>
            <person name="Yeh Z.-Y."/>
            <person name="Ni N.-T."/>
            <person name="Lo P.-H."/>
            <person name="Mushyakhwo K."/>
            <person name="Lin C.-F."/>
            <person name="Nai Y.-S."/>
        </authorList>
    </citation>
    <scope>NUCLEOTIDE SEQUENCE</scope>
    <source>
        <strain evidence="1">NCHU-NPUST-175</strain>
    </source>
</reference>
<accession>A0ACC4DK41</accession>
<protein>
    <submittedName>
        <fullName evidence="1">Uncharacterized protein</fullName>
    </submittedName>
</protein>
<dbReference type="Proteomes" id="UP001638806">
    <property type="component" value="Unassembled WGS sequence"/>
</dbReference>
<sequence length="449" mass="49355">MRTRARPNRARPRVVFLHHQQPPRTSRQLDSRSANAKSSNRSQGMAAAAAEPAMGAAHQEGVSIPPLFTTNPPIRDALQTESSLLQDETIEECLPFLAAQGEGHEKHNAHGVPHLYRDRHVKFLHKQLGLLPAMFKAADPSRPWIFYWCLAGMSLLGEDVAPYRARLMETVRPMQNETGGRGMWKWLCSLKQPDGGFQMAVGGEEDVRGAYCAAVLISLLNIPLELSPDSPARASGHTDLFSGLGEWVRRCQTYEGGVSAKPGVEAHGAYAFCALGCLSILDSPHRSIPKYLDVPRLLSWLSARQYAPEGGFSGRTNKLVDGCYSHWVGGCWPLIEAALYGPAAPAADCTPMQADDSLFSRNALIRYSDAYHTCYVLSGLSSAQHKWTFVSARADAAVLDGDVWSVSPHVKGEQIFDEEDRVCTTHPVFVIPQHKAESCQKYFASKQGF</sequence>
<name>A0ACC4DK41_PURLI</name>
<comment type="caution">
    <text evidence="1">The sequence shown here is derived from an EMBL/GenBank/DDBJ whole genome shotgun (WGS) entry which is preliminary data.</text>
</comment>
<dbReference type="EMBL" id="JBGNUJ010000008">
    <property type="protein sequence ID" value="KAL3956472.1"/>
    <property type="molecule type" value="Genomic_DNA"/>
</dbReference>
<gene>
    <name evidence="1" type="ORF">ACCO45_009318</name>
</gene>
<evidence type="ECO:0000313" key="2">
    <source>
        <dbReference type="Proteomes" id="UP001638806"/>
    </source>
</evidence>
<organism evidence="1 2">
    <name type="scientific">Purpureocillium lilacinum</name>
    <name type="common">Paecilomyces lilacinus</name>
    <dbReference type="NCBI Taxonomy" id="33203"/>
    <lineage>
        <taxon>Eukaryota</taxon>
        <taxon>Fungi</taxon>
        <taxon>Dikarya</taxon>
        <taxon>Ascomycota</taxon>
        <taxon>Pezizomycotina</taxon>
        <taxon>Sordariomycetes</taxon>
        <taxon>Hypocreomycetidae</taxon>
        <taxon>Hypocreales</taxon>
        <taxon>Ophiocordycipitaceae</taxon>
        <taxon>Purpureocillium</taxon>
    </lineage>
</organism>